<accession>A0AAF0PPE1</accession>
<dbReference type="AlphaFoldDB" id="A0AAF0PPE1"/>
<protein>
    <submittedName>
        <fullName evidence="2">Uncharacterized protein</fullName>
    </submittedName>
</protein>
<feature type="compositionally biased region" description="Acidic residues" evidence="1">
    <location>
        <begin position="235"/>
        <end position="251"/>
    </location>
</feature>
<feature type="region of interest" description="Disordered" evidence="1">
    <location>
        <begin position="1"/>
        <end position="23"/>
    </location>
</feature>
<dbReference type="Proteomes" id="UP001234989">
    <property type="component" value="Chromosome 1"/>
</dbReference>
<proteinExistence type="predicted"/>
<dbReference type="EMBL" id="CP133612">
    <property type="protein sequence ID" value="WMV08132.1"/>
    <property type="molecule type" value="Genomic_DNA"/>
</dbReference>
<feature type="compositionally biased region" description="Acidic residues" evidence="1">
    <location>
        <begin position="260"/>
        <end position="275"/>
    </location>
</feature>
<organism evidence="2 3">
    <name type="scientific">Solanum verrucosum</name>
    <dbReference type="NCBI Taxonomy" id="315347"/>
    <lineage>
        <taxon>Eukaryota</taxon>
        <taxon>Viridiplantae</taxon>
        <taxon>Streptophyta</taxon>
        <taxon>Embryophyta</taxon>
        <taxon>Tracheophyta</taxon>
        <taxon>Spermatophyta</taxon>
        <taxon>Magnoliopsida</taxon>
        <taxon>eudicotyledons</taxon>
        <taxon>Gunneridae</taxon>
        <taxon>Pentapetalae</taxon>
        <taxon>asterids</taxon>
        <taxon>lamiids</taxon>
        <taxon>Solanales</taxon>
        <taxon>Solanaceae</taxon>
        <taxon>Solanoideae</taxon>
        <taxon>Solaneae</taxon>
        <taxon>Solanum</taxon>
    </lineage>
</organism>
<gene>
    <name evidence="2" type="ORF">MTR67_001517</name>
</gene>
<reference evidence="2" key="1">
    <citation type="submission" date="2023-08" db="EMBL/GenBank/DDBJ databases">
        <title>A de novo genome assembly of Solanum verrucosum Schlechtendal, a Mexican diploid species geographically isolated from the other diploid A-genome species in potato relatives.</title>
        <authorList>
            <person name="Hosaka K."/>
        </authorList>
    </citation>
    <scope>NUCLEOTIDE SEQUENCE</scope>
    <source>
        <tissue evidence="2">Young leaves</tissue>
    </source>
</reference>
<keyword evidence="3" id="KW-1185">Reference proteome</keyword>
<feature type="region of interest" description="Disordered" evidence="1">
    <location>
        <begin position="235"/>
        <end position="275"/>
    </location>
</feature>
<evidence type="ECO:0000256" key="1">
    <source>
        <dbReference type="SAM" id="MobiDB-lite"/>
    </source>
</evidence>
<name>A0AAF0PPE1_SOLVR</name>
<evidence type="ECO:0000313" key="2">
    <source>
        <dbReference type="EMBL" id="WMV08132.1"/>
    </source>
</evidence>
<evidence type="ECO:0000313" key="3">
    <source>
        <dbReference type="Proteomes" id="UP001234989"/>
    </source>
</evidence>
<sequence length="304" mass="34637">MVQEPLPRAVWRTTDREGPPSSSLELRFGGSGLVVNGRPHDQLEGPQNVKPLWPIIKSTNPKGARGLMSGSGDFHVMTTGRRWLEFLKDYDLNVLYHPVHQKKVELFSQEGNGVLRYKGLLCVPKVVELSKKRDIADFVAKCPNYEQVKVEHQKSRGLTYGGGDEISQERKAQSQICRSLQNLEKGCCFYHQVLNNYTIVNVMPPSQSITFNFNPSSTNFVYFDSYHCETYSDDTDYDETDFDETDSDESDFDKASSYEIDSDETDSDETNSNEIDFDETYYDDAHFNEANSGDFFFGFFSSTQ</sequence>